<keyword evidence="15" id="KW-1185">Reference proteome</keyword>
<dbReference type="AlphaFoldDB" id="A0A2Z7DKJ4"/>
<dbReference type="Proteomes" id="UP000250235">
    <property type="component" value="Unassembled WGS sequence"/>
</dbReference>
<dbReference type="PROSITE" id="PS50071">
    <property type="entry name" value="HOMEOBOX_2"/>
    <property type="match status" value="1"/>
</dbReference>
<sequence>MEGGMANGLSKNERISSGASEVLDSFWVSDSSSPSFLGSTTMLNFEDMRGKNNSEKPFMSKIDDKSENGNENFDECFRQPEKKRRLLPEQVQFLEKSFDLENKLEPERKVKLANELGLQPRQVAIWFQNRRARYKTKQLEKEYDSLKASFDLLKADYDALYKENERLKIEVHFLEEKLPKMEPFDPISPLDTQPKKPILEPNAATVMACKQEDASSSARSDVSDSDSPRYTDSVLVAEPTDSSQATYASDEDDNIRRRLLPLSSCLPKLELLPYDDLQPNSCNLGFPVQDQGTWLWQC</sequence>
<dbReference type="EMBL" id="KQ986334">
    <property type="protein sequence ID" value="KZV58781.1"/>
    <property type="molecule type" value="Genomic_DNA"/>
</dbReference>
<organism evidence="14 15">
    <name type="scientific">Dorcoceras hygrometricum</name>
    <dbReference type="NCBI Taxonomy" id="472368"/>
    <lineage>
        <taxon>Eukaryota</taxon>
        <taxon>Viridiplantae</taxon>
        <taxon>Streptophyta</taxon>
        <taxon>Embryophyta</taxon>
        <taxon>Tracheophyta</taxon>
        <taxon>Spermatophyta</taxon>
        <taxon>Magnoliopsida</taxon>
        <taxon>eudicotyledons</taxon>
        <taxon>Gunneridae</taxon>
        <taxon>Pentapetalae</taxon>
        <taxon>asterids</taxon>
        <taxon>lamiids</taxon>
        <taxon>Lamiales</taxon>
        <taxon>Gesneriaceae</taxon>
        <taxon>Didymocarpoideae</taxon>
        <taxon>Trichosporeae</taxon>
        <taxon>Loxocarpinae</taxon>
        <taxon>Dorcoceras</taxon>
    </lineage>
</organism>
<dbReference type="InterPro" id="IPR017970">
    <property type="entry name" value="Homeobox_CS"/>
</dbReference>
<evidence type="ECO:0000256" key="9">
    <source>
        <dbReference type="RuleBase" id="RU000682"/>
    </source>
</evidence>
<dbReference type="GO" id="GO:0005634">
    <property type="term" value="C:nucleus"/>
    <property type="evidence" value="ECO:0007669"/>
    <property type="project" value="UniProtKB-SubCell"/>
</dbReference>
<dbReference type="Pfam" id="PF00046">
    <property type="entry name" value="Homeodomain"/>
    <property type="match status" value="1"/>
</dbReference>
<keyword evidence="5 10" id="KW-0804">Transcription</keyword>
<keyword evidence="2 10" id="KW-0805">Transcription regulation</keyword>
<feature type="region of interest" description="Disordered" evidence="12">
    <location>
        <begin position="210"/>
        <end position="251"/>
    </location>
</feature>
<accession>A0A2Z7DKJ4</accession>
<dbReference type="PANTHER" id="PTHR24326:SF606">
    <property type="entry name" value="HOMEOBOX-LEUCINE ZIPPER PROTEIN ATHB-54"/>
    <property type="match status" value="1"/>
</dbReference>
<evidence type="ECO:0000256" key="8">
    <source>
        <dbReference type="PROSITE-ProRule" id="PRU00108"/>
    </source>
</evidence>
<protein>
    <recommendedName>
        <fullName evidence="10">Homeobox-leucine zipper protein</fullName>
    </recommendedName>
    <alternativeName>
        <fullName evidence="10">HD-ZIP protein</fullName>
    </alternativeName>
    <alternativeName>
        <fullName evidence="10">Homeodomain transcription factor</fullName>
    </alternativeName>
</protein>
<evidence type="ECO:0000256" key="7">
    <source>
        <dbReference type="ARBA" id="ARBA00025748"/>
    </source>
</evidence>
<evidence type="ECO:0000256" key="4">
    <source>
        <dbReference type="ARBA" id="ARBA00023155"/>
    </source>
</evidence>
<comment type="subcellular location">
    <subcellularLocation>
        <location evidence="1 8 9">Nucleus</location>
    </subcellularLocation>
</comment>
<dbReference type="InterPro" id="IPR001356">
    <property type="entry name" value="HD"/>
</dbReference>
<dbReference type="FunFam" id="1.10.10.60:FF:000144">
    <property type="entry name" value="homeobox-leucine zipper protein ATHB-6-like"/>
    <property type="match status" value="1"/>
</dbReference>
<evidence type="ECO:0000256" key="2">
    <source>
        <dbReference type="ARBA" id="ARBA00023015"/>
    </source>
</evidence>
<feature type="region of interest" description="Disordered" evidence="12">
    <location>
        <begin position="47"/>
        <end position="72"/>
    </location>
</feature>
<dbReference type="SMART" id="SM00389">
    <property type="entry name" value="HOX"/>
    <property type="match status" value="1"/>
</dbReference>
<feature type="domain" description="Homeobox" evidence="13">
    <location>
        <begin position="77"/>
        <end position="137"/>
    </location>
</feature>
<keyword evidence="3 8" id="KW-0238">DNA-binding</keyword>
<feature type="DNA-binding region" description="Homeobox" evidence="8">
    <location>
        <begin position="79"/>
        <end position="138"/>
    </location>
</feature>
<dbReference type="PROSITE" id="PS00027">
    <property type="entry name" value="HOMEOBOX_1"/>
    <property type="match status" value="1"/>
</dbReference>
<dbReference type="InterPro" id="IPR003106">
    <property type="entry name" value="Leu_zip_homeo"/>
</dbReference>
<name>A0A2Z7DKJ4_9LAMI</name>
<evidence type="ECO:0000256" key="3">
    <source>
        <dbReference type="ARBA" id="ARBA00023125"/>
    </source>
</evidence>
<dbReference type="SUPFAM" id="SSF46689">
    <property type="entry name" value="Homeodomain-like"/>
    <property type="match status" value="1"/>
</dbReference>
<dbReference type="GO" id="GO:0045893">
    <property type="term" value="P:positive regulation of DNA-templated transcription"/>
    <property type="evidence" value="ECO:0007669"/>
    <property type="project" value="TreeGrafter"/>
</dbReference>
<evidence type="ECO:0000313" key="15">
    <source>
        <dbReference type="Proteomes" id="UP000250235"/>
    </source>
</evidence>
<keyword evidence="11" id="KW-0175">Coiled coil</keyword>
<dbReference type="GO" id="GO:0000981">
    <property type="term" value="F:DNA-binding transcription factor activity, RNA polymerase II-specific"/>
    <property type="evidence" value="ECO:0007669"/>
    <property type="project" value="UniProtKB-UniRule"/>
</dbReference>
<dbReference type="GO" id="GO:0000976">
    <property type="term" value="F:transcription cis-regulatory region binding"/>
    <property type="evidence" value="ECO:0007669"/>
    <property type="project" value="UniProtKB-ARBA"/>
</dbReference>
<dbReference type="Gene3D" id="1.10.10.60">
    <property type="entry name" value="Homeodomain-like"/>
    <property type="match status" value="1"/>
</dbReference>
<evidence type="ECO:0000256" key="10">
    <source>
        <dbReference type="RuleBase" id="RU369038"/>
    </source>
</evidence>
<dbReference type="InterPro" id="IPR000047">
    <property type="entry name" value="HTH_motif"/>
</dbReference>
<dbReference type="CDD" id="cd00086">
    <property type="entry name" value="homeodomain"/>
    <property type="match status" value="1"/>
</dbReference>
<evidence type="ECO:0000259" key="13">
    <source>
        <dbReference type="PROSITE" id="PS50071"/>
    </source>
</evidence>
<evidence type="ECO:0000256" key="6">
    <source>
        <dbReference type="ARBA" id="ARBA00023242"/>
    </source>
</evidence>
<comment type="similarity">
    <text evidence="7 10">Belongs to the HD-ZIP homeobox family. Class I subfamily.</text>
</comment>
<evidence type="ECO:0000256" key="11">
    <source>
        <dbReference type="SAM" id="Coils"/>
    </source>
</evidence>
<feature type="coiled-coil region" evidence="11">
    <location>
        <begin position="129"/>
        <end position="177"/>
    </location>
</feature>
<dbReference type="PRINTS" id="PR00031">
    <property type="entry name" value="HTHREPRESSR"/>
</dbReference>
<proteinExistence type="inferred from homology"/>
<keyword evidence="4 8" id="KW-0371">Homeobox</keyword>
<dbReference type="InterPro" id="IPR045224">
    <property type="entry name" value="HDZip_class_I_plant"/>
</dbReference>
<keyword evidence="6 8" id="KW-0539">Nucleus</keyword>
<evidence type="ECO:0000256" key="12">
    <source>
        <dbReference type="SAM" id="MobiDB-lite"/>
    </source>
</evidence>
<evidence type="ECO:0000256" key="1">
    <source>
        <dbReference type="ARBA" id="ARBA00004123"/>
    </source>
</evidence>
<evidence type="ECO:0000313" key="14">
    <source>
        <dbReference type="EMBL" id="KZV58781.1"/>
    </source>
</evidence>
<comment type="function">
    <text evidence="10">Transcription factor.</text>
</comment>
<gene>
    <name evidence="14" type="ORF">F511_24695</name>
</gene>
<dbReference type="OrthoDB" id="6159439at2759"/>
<reference evidence="14 15" key="1">
    <citation type="journal article" date="2015" name="Proc. Natl. Acad. Sci. U.S.A.">
        <title>The resurrection genome of Boea hygrometrica: A blueprint for survival of dehydration.</title>
        <authorList>
            <person name="Xiao L."/>
            <person name="Yang G."/>
            <person name="Zhang L."/>
            <person name="Yang X."/>
            <person name="Zhao S."/>
            <person name="Ji Z."/>
            <person name="Zhou Q."/>
            <person name="Hu M."/>
            <person name="Wang Y."/>
            <person name="Chen M."/>
            <person name="Xu Y."/>
            <person name="Jin H."/>
            <person name="Xiao X."/>
            <person name="Hu G."/>
            <person name="Bao F."/>
            <person name="Hu Y."/>
            <person name="Wan P."/>
            <person name="Li L."/>
            <person name="Deng X."/>
            <person name="Kuang T."/>
            <person name="Xiang C."/>
            <person name="Zhu J.K."/>
            <person name="Oliver M.J."/>
            <person name="He Y."/>
        </authorList>
    </citation>
    <scope>NUCLEOTIDE SEQUENCE [LARGE SCALE GENOMIC DNA]</scope>
    <source>
        <strain evidence="15">cv. XS01</strain>
    </source>
</reference>
<evidence type="ECO:0000256" key="5">
    <source>
        <dbReference type="ARBA" id="ARBA00023163"/>
    </source>
</evidence>
<dbReference type="PANTHER" id="PTHR24326">
    <property type="entry name" value="HOMEOBOX-LEUCINE ZIPPER PROTEIN"/>
    <property type="match status" value="1"/>
</dbReference>
<dbReference type="Pfam" id="PF02183">
    <property type="entry name" value="HALZ"/>
    <property type="match status" value="1"/>
</dbReference>
<dbReference type="InterPro" id="IPR009057">
    <property type="entry name" value="Homeodomain-like_sf"/>
</dbReference>